<dbReference type="InterPro" id="IPR051021">
    <property type="entry name" value="Mito_Ser/Thr_phosphatase"/>
</dbReference>
<dbReference type="PANTHER" id="PTHR20935">
    <property type="entry name" value="PHOSPHOGLYCERATE MUTASE-RELATED"/>
    <property type="match status" value="1"/>
</dbReference>
<evidence type="ECO:0000313" key="2">
    <source>
        <dbReference type="EMBL" id="GHE63888.1"/>
    </source>
</evidence>
<keyword evidence="3" id="KW-1185">Reference proteome</keyword>
<name>A0ABQ3I4R1_9BACT</name>
<dbReference type="Pfam" id="PF00300">
    <property type="entry name" value="His_Phos_1"/>
    <property type="match status" value="1"/>
</dbReference>
<dbReference type="SUPFAM" id="SSF53254">
    <property type="entry name" value="Phosphoglycerate mutase-like"/>
    <property type="match status" value="1"/>
</dbReference>
<dbReference type="Proteomes" id="UP000658258">
    <property type="component" value="Unassembled WGS sequence"/>
</dbReference>
<dbReference type="SMART" id="SM00855">
    <property type="entry name" value="PGAM"/>
    <property type="match status" value="1"/>
</dbReference>
<dbReference type="RefSeq" id="WP_189630008.1">
    <property type="nucleotide sequence ID" value="NZ_BNAG01000002.1"/>
</dbReference>
<comment type="caution">
    <text evidence="2">The sequence shown here is derived from an EMBL/GenBank/DDBJ whole genome shotgun (WGS) entry which is preliminary data.</text>
</comment>
<dbReference type="EMBL" id="BNAG01000002">
    <property type="protein sequence ID" value="GHE63888.1"/>
    <property type="molecule type" value="Genomic_DNA"/>
</dbReference>
<reference evidence="3" key="1">
    <citation type="journal article" date="2019" name="Int. J. Syst. Evol. Microbiol.">
        <title>The Global Catalogue of Microorganisms (GCM) 10K type strain sequencing project: providing services to taxonomists for standard genome sequencing and annotation.</title>
        <authorList>
            <consortium name="The Broad Institute Genomics Platform"/>
            <consortium name="The Broad Institute Genome Sequencing Center for Infectious Disease"/>
            <person name="Wu L."/>
            <person name="Ma J."/>
        </authorList>
    </citation>
    <scope>NUCLEOTIDE SEQUENCE [LARGE SCALE GENOMIC DNA]</scope>
    <source>
        <strain evidence="3">CGMCC 1.15111</strain>
    </source>
</reference>
<accession>A0ABQ3I4R1</accession>
<dbReference type="InterPro" id="IPR029033">
    <property type="entry name" value="His_PPase_superfam"/>
</dbReference>
<protein>
    <submittedName>
        <fullName evidence="2">Phosphoglycerate mutase</fullName>
    </submittedName>
</protein>
<dbReference type="CDD" id="cd07067">
    <property type="entry name" value="HP_PGM_like"/>
    <property type="match status" value="1"/>
</dbReference>
<evidence type="ECO:0000256" key="1">
    <source>
        <dbReference type="ARBA" id="ARBA00022801"/>
    </source>
</evidence>
<proteinExistence type="predicted"/>
<gene>
    <name evidence="2" type="ORF">GCM10011340_19180</name>
</gene>
<dbReference type="Gene3D" id="3.40.50.1240">
    <property type="entry name" value="Phosphoglycerate mutase-like"/>
    <property type="match status" value="1"/>
</dbReference>
<sequence length="163" mass="18392">MVRNLLLIRHAEAEFPDEKKRDFDRKLSGNGQKQGIILGGYIKQLPFQLNAIYHSPALRTLQTSQHICAALTEVPRLMDAEELYEATGNLMKAFVNRMDDNFEHVAIVGHNPGISDLYSFLSGNYEPYAPATCAWLTFEAESWAHVSGHMAIQKDFYYPGQAS</sequence>
<evidence type="ECO:0000313" key="3">
    <source>
        <dbReference type="Proteomes" id="UP000658258"/>
    </source>
</evidence>
<organism evidence="2 3">
    <name type="scientific">Roseivirga thermotolerans</name>
    <dbReference type="NCBI Taxonomy" id="1758176"/>
    <lineage>
        <taxon>Bacteria</taxon>
        <taxon>Pseudomonadati</taxon>
        <taxon>Bacteroidota</taxon>
        <taxon>Cytophagia</taxon>
        <taxon>Cytophagales</taxon>
        <taxon>Roseivirgaceae</taxon>
        <taxon>Roseivirga</taxon>
    </lineage>
</organism>
<keyword evidence="1" id="KW-0378">Hydrolase</keyword>
<dbReference type="InterPro" id="IPR013078">
    <property type="entry name" value="His_Pase_superF_clade-1"/>
</dbReference>